<feature type="transmembrane region" description="Helical" evidence="6">
    <location>
        <begin position="7"/>
        <end position="29"/>
    </location>
</feature>
<dbReference type="EMBL" id="AZDA01000002">
    <property type="protein sequence ID" value="KRK40928.1"/>
    <property type="molecule type" value="Genomic_DNA"/>
</dbReference>
<reference evidence="7 8" key="1">
    <citation type="journal article" date="2015" name="Genome Announc.">
        <title>Expanding the biotechnology potential of lactobacilli through comparative genomics of 213 strains and associated genera.</title>
        <authorList>
            <person name="Sun Z."/>
            <person name="Harris H.M."/>
            <person name="McCann A."/>
            <person name="Guo C."/>
            <person name="Argimon S."/>
            <person name="Zhang W."/>
            <person name="Yang X."/>
            <person name="Jeffery I.B."/>
            <person name="Cooney J.C."/>
            <person name="Kagawa T.F."/>
            <person name="Liu W."/>
            <person name="Song Y."/>
            <person name="Salvetti E."/>
            <person name="Wrobel A."/>
            <person name="Rasinkangas P."/>
            <person name="Parkhill J."/>
            <person name="Rea M.C."/>
            <person name="O'Sullivan O."/>
            <person name="Ritari J."/>
            <person name="Douillard F.P."/>
            <person name="Paul Ross R."/>
            <person name="Yang R."/>
            <person name="Briner A.E."/>
            <person name="Felis G.E."/>
            <person name="de Vos W.M."/>
            <person name="Barrangou R."/>
            <person name="Klaenhammer T.R."/>
            <person name="Caufield P.W."/>
            <person name="Cui Y."/>
            <person name="Zhang H."/>
            <person name="O'Toole P.W."/>
        </authorList>
    </citation>
    <scope>NUCLEOTIDE SEQUENCE [LARGE SCALE GENOMIC DNA]</scope>
    <source>
        <strain evidence="7 8">DSM 20003</strain>
    </source>
</reference>
<keyword evidence="8" id="KW-1185">Reference proteome</keyword>
<dbReference type="STRING" id="1423726.FC07_GL002330"/>
<feature type="transmembrane region" description="Helical" evidence="6">
    <location>
        <begin position="160"/>
        <end position="180"/>
    </location>
</feature>
<dbReference type="CDD" id="cd13124">
    <property type="entry name" value="MATE_SpoVB_like"/>
    <property type="match status" value="1"/>
</dbReference>
<dbReference type="InterPro" id="IPR050833">
    <property type="entry name" value="Poly_Biosynth_Transport"/>
</dbReference>
<dbReference type="InterPro" id="IPR024923">
    <property type="entry name" value="PG_synth_SpoVB"/>
</dbReference>
<dbReference type="InterPro" id="IPR002797">
    <property type="entry name" value="Polysacc_synth"/>
</dbReference>
<dbReference type="OrthoDB" id="9775950at2"/>
<evidence type="ECO:0000256" key="1">
    <source>
        <dbReference type="ARBA" id="ARBA00004651"/>
    </source>
</evidence>
<dbReference type="PANTHER" id="PTHR30250">
    <property type="entry name" value="PST FAMILY PREDICTED COLANIC ACID TRANSPORTER"/>
    <property type="match status" value="1"/>
</dbReference>
<organism evidence="7 8">
    <name type="scientific">Loigolactobacillus bifermentans DSM 20003</name>
    <dbReference type="NCBI Taxonomy" id="1423726"/>
    <lineage>
        <taxon>Bacteria</taxon>
        <taxon>Bacillati</taxon>
        <taxon>Bacillota</taxon>
        <taxon>Bacilli</taxon>
        <taxon>Lactobacillales</taxon>
        <taxon>Lactobacillaceae</taxon>
        <taxon>Loigolactobacillus</taxon>
    </lineage>
</organism>
<keyword evidence="3 6" id="KW-0812">Transmembrane</keyword>
<dbReference type="AlphaFoldDB" id="A0A0R1H377"/>
<comment type="subcellular location">
    <subcellularLocation>
        <location evidence="1">Cell membrane</location>
        <topology evidence="1">Multi-pass membrane protein</topology>
    </subcellularLocation>
</comment>
<evidence type="ECO:0000313" key="7">
    <source>
        <dbReference type="EMBL" id="KRK40928.1"/>
    </source>
</evidence>
<dbReference type="Proteomes" id="UP000051461">
    <property type="component" value="Unassembled WGS sequence"/>
</dbReference>
<feature type="transmembrane region" description="Helical" evidence="6">
    <location>
        <begin position="231"/>
        <end position="251"/>
    </location>
</feature>
<gene>
    <name evidence="7" type="ORF">FC07_GL002330</name>
</gene>
<dbReference type="RefSeq" id="WP_057903169.1">
    <property type="nucleotide sequence ID" value="NZ_AZDA01000002.1"/>
</dbReference>
<name>A0A0R1H377_9LACO</name>
<evidence type="ECO:0000256" key="5">
    <source>
        <dbReference type="ARBA" id="ARBA00023136"/>
    </source>
</evidence>
<feature type="transmembrane region" description="Helical" evidence="6">
    <location>
        <begin position="314"/>
        <end position="337"/>
    </location>
</feature>
<feature type="transmembrane region" description="Helical" evidence="6">
    <location>
        <begin position="476"/>
        <end position="499"/>
    </location>
</feature>
<feature type="transmembrane region" description="Helical" evidence="6">
    <location>
        <begin position="445"/>
        <end position="464"/>
    </location>
</feature>
<keyword evidence="5 6" id="KW-0472">Membrane</keyword>
<proteinExistence type="predicted"/>
<evidence type="ECO:0000256" key="3">
    <source>
        <dbReference type="ARBA" id="ARBA00022692"/>
    </source>
</evidence>
<protein>
    <submittedName>
        <fullName evidence="7">Integral membrane protein</fullName>
    </submittedName>
</protein>
<evidence type="ECO:0000256" key="6">
    <source>
        <dbReference type="SAM" id="Phobius"/>
    </source>
</evidence>
<evidence type="ECO:0000313" key="8">
    <source>
        <dbReference type="Proteomes" id="UP000051461"/>
    </source>
</evidence>
<feature type="transmembrane region" description="Helical" evidence="6">
    <location>
        <begin position="283"/>
        <end position="302"/>
    </location>
</feature>
<dbReference type="PANTHER" id="PTHR30250:SF29">
    <property type="entry name" value="POLYSACCHARIDE BIOSYNTHESIS PROTEIN C-TERMINAL DOMAIN-CONTAINING PROTEIN"/>
    <property type="match status" value="1"/>
</dbReference>
<feature type="transmembrane region" description="Helical" evidence="6">
    <location>
        <begin position="186"/>
        <end position="207"/>
    </location>
</feature>
<feature type="transmembrane region" description="Helical" evidence="6">
    <location>
        <begin position="121"/>
        <end position="139"/>
    </location>
</feature>
<feature type="transmembrane region" description="Helical" evidence="6">
    <location>
        <begin position="90"/>
        <end position="109"/>
    </location>
</feature>
<feature type="transmembrane region" description="Helical" evidence="6">
    <location>
        <begin position="357"/>
        <end position="376"/>
    </location>
</feature>
<keyword evidence="4 6" id="KW-1133">Transmembrane helix</keyword>
<feature type="transmembrane region" description="Helical" evidence="6">
    <location>
        <begin position="388"/>
        <end position="405"/>
    </location>
</feature>
<dbReference type="Pfam" id="PF01943">
    <property type="entry name" value="Polysacc_synt"/>
    <property type="match status" value="1"/>
</dbReference>
<sequence>MDKTSEHVLNGAFVLTLAGLIAKILSAVYRVPFQNIVGNTGFYVYQQVYPLYGIGMTFALAGFPVFMSKLIAEQTSPLQQQQLLRQSTRLLWGLSLVLFLILQVGAQWLARLMGDEALAPLIHAVAWMFLAMPFLATRRGYYQGVLNMLPTAWSQVAEQVVRVTVILVAAALAQSLHWSVYRMGTWAMSSAFFGALAAVAVLAWAWWRRPLCIEANTVATPFAWRPLIRRFLLEGGSICLFAALLILYQLVDSFTVKKGLELAGLSSAAAKNAKGIYDRGQPLVQLGLVLATAFSSALLPRLTKARQQGASAAFYQIAGMMIQIGLGIALAATAGLIALLPGVNRLLFGDVSGQWPLAWYLVSIVLMTMISTYSSVWQSEGHYRLPTFALGVGLVLKMIGNTWAVQHWQTVGTSVMTVIALSSTFVIIWLGSAPRLRTALTQRHFVWKLVGSTLVMLLVAAPVGQWLLQHPQLNRLAVGGISVLASGLGATVFIISAWYSHLFSQTEWQALPGGDKLIKRQQERTHKHETR</sequence>
<dbReference type="GO" id="GO:0005886">
    <property type="term" value="C:plasma membrane"/>
    <property type="evidence" value="ECO:0007669"/>
    <property type="project" value="UniProtKB-SubCell"/>
</dbReference>
<evidence type="ECO:0000256" key="2">
    <source>
        <dbReference type="ARBA" id="ARBA00022475"/>
    </source>
</evidence>
<feature type="transmembrane region" description="Helical" evidence="6">
    <location>
        <begin position="49"/>
        <end position="70"/>
    </location>
</feature>
<keyword evidence="2" id="KW-1003">Cell membrane</keyword>
<comment type="caution">
    <text evidence="7">The sequence shown here is derived from an EMBL/GenBank/DDBJ whole genome shotgun (WGS) entry which is preliminary data.</text>
</comment>
<accession>A0A0R1H377</accession>
<evidence type="ECO:0000256" key="4">
    <source>
        <dbReference type="ARBA" id="ARBA00022989"/>
    </source>
</evidence>
<feature type="transmembrane region" description="Helical" evidence="6">
    <location>
        <begin position="411"/>
        <end position="433"/>
    </location>
</feature>
<dbReference type="PATRIC" id="fig|1423726.3.peg.2418"/>